<comment type="caution">
    <text evidence="2">The sequence shown here is derived from an EMBL/GenBank/DDBJ whole genome shotgun (WGS) entry which is preliminary data.</text>
</comment>
<name>A0A2P8ADT4_9PEZI</name>
<reference evidence="2 3" key="1">
    <citation type="submission" date="2017-05" db="EMBL/GenBank/DDBJ databases">
        <title>Draft genome sequence of Elsinoe australis.</title>
        <authorList>
            <person name="Cheng Q."/>
        </authorList>
    </citation>
    <scope>NUCLEOTIDE SEQUENCE [LARGE SCALE GENOMIC DNA]</scope>
    <source>
        <strain evidence="2 3">NL1</strain>
    </source>
</reference>
<gene>
    <name evidence="2" type="ORF">B9Z65_6623</name>
</gene>
<evidence type="ECO:0000313" key="3">
    <source>
        <dbReference type="Proteomes" id="UP000243723"/>
    </source>
</evidence>
<accession>A0A2P8ADT4</accession>
<dbReference type="Proteomes" id="UP000243723">
    <property type="component" value="Unassembled WGS sequence"/>
</dbReference>
<sequence length="84" mass="9470">MRLAIPAIVVPNEELLDNHQVELAEVLAKQGYVVHGQVNNIPTALDRLEELREGINTWPPVNSGEHRKSNTIKQVLDEEMGYLD</sequence>
<evidence type="ECO:0000256" key="1">
    <source>
        <dbReference type="SAM" id="MobiDB-lite"/>
    </source>
</evidence>
<proteinExistence type="predicted"/>
<feature type="region of interest" description="Disordered" evidence="1">
    <location>
        <begin position="59"/>
        <end position="84"/>
    </location>
</feature>
<keyword evidence="3" id="KW-1185">Reference proteome</keyword>
<evidence type="ECO:0000313" key="2">
    <source>
        <dbReference type="EMBL" id="PSK58608.1"/>
    </source>
</evidence>
<dbReference type="AlphaFoldDB" id="A0A2P8ADT4"/>
<dbReference type="EMBL" id="NHZQ01000016">
    <property type="protein sequence ID" value="PSK58608.1"/>
    <property type="molecule type" value="Genomic_DNA"/>
</dbReference>
<dbReference type="STRING" id="40998.A0A2P8ADT4"/>
<protein>
    <recommendedName>
        <fullName evidence="4">UDP-N-acetylglucosamine transferase subunit ALG13</fullName>
    </recommendedName>
</protein>
<dbReference type="OrthoDB" id="20273at2759"/>
<organism evidence="2 3">
    <name type="scientific">Elsinoe australis</name>
    <dbReference type="NCBI Taxonomy" id="40998"/>
    <lineage>
        <taxon>Eukaryota</taxon>
        <taxon>Fungi</taxon>
        <taxon>Dikarya</taxon>
        <taxon>Ascomycota</taxon>
        <taxon>Pezizomycotina</taxon>
        <taxon>Dothideomycetes</taxon>
        <taxon>Dothideomycetidae</taxon>
        <taxon>Myriangiales</taxon>
        <taxon>Elsinoaceae</taxon>
        <taxon>Elsinoe</taxon>
    </lineage>
</organism>
<evidence type="ECO:0008006" key="4">
    <source>
        <dbReference type="Google" id="ProtNLM"/>
    </source>
</evidence>
<dbReference type="Gene3D" id="3.40.50.2000">
    <property type="entry name" value="Glycogen Phosphorylase B"/>
    <property type="match status" value="1"/>
</dbReference>